<dbReference type="GO" id="GO:0005829">
    <property type="term" value="C:cytosol"/>
    <property type="evidence" value="ECO:0007669"/>
    <property type="project" value="TreeGrafter"/>
</dbReference>
<evidence type="ECO:0000313" key="9">
    <source>
        <dbReference type="Proteomes" id="UP000478052"/>
    </source>
</evidence>
<dbReference type="SMART" id="SM00195">
    <property type="entry name" value="DSPc"/>
    <property type="match status" value="1"/>
</dbReference>
<dbReference type="GO" id="GO:0008330">
    <property type="term" value="F:protein tyrosine/threonine phosphatase activity"/>
    <property type="evidence" value="ECO:0007669"/>
    <property type="project" value="TreeGrafter"/>
</dbReference>
<reference evidence="8 9" key="1">
    <citation type="submission" date="2019-08" db="EMBL/GenBank/DDBJ databases">
        <title>Whole genome of Aphis craccivora.</title>
        <authorList>
            <person name="Voronova N.V."/>
            <person name="Shulinski R.S."/>
            <person name="Bandarenka Y.V."/>
            <person name="Zhorov D.G."/>
            <person name="Warner D."/>
        </authorList>
    </citation>
    <scope>NUCLEOTIDE SEQUENCE [LARGE SCALE GENOMIC DNA]</scope>
    <source>
        <strain evidence="8">180601</strain>
        <tissue evidence="8">Whole Body</tissue>
    </source>
</reference>
<dbReference type="GO" id="GO:0033550">
    <property type="term" value="F:MAP kinase tyrosine phosphatase activity"/>
    <property type="evidence" value="ECO:0007669"/>
    <property type="project" value="TreeGrafter"/>
</dbReference>
<dbReference type="EMBL" id="VUJU01000608">
    <property type="protein sequence ID" value="KAF0769355.1"/>
    <property type="molecule type" value="Genomic_DNA"/>
</dbReference>
<protein>
    <recommendedName>
        <fullName evidence="2">protein-tyrosine-phosphatase</fullName>
        <ecNumber evidence="2">3.1.3.48</ecNumber>
    </recommendedName>
</protein>
<dbReference type="PANTHER" id="PTHR10159">
    <property type="entry name" value="DUAL SPECIFICITY PROTEIN PHOSPHATASE"/>
    <property type="match status" value="1"/>
</dbReference>
<dbReference type="Pfam" id="PF00782">
    <property type="entry name" value="DSPc"/>
    <property type="match status" value="1"/>
</dbReference>
<proteinExistence type="inferred from homology"/>
<dbReference type="SUPFAM" id="SSF52799">
    <property type="entry name" value="(Phosphotyrosine protein) phosphatases II"/>
    <property type="match status" value="1"/>
</dbReference>
<comment type="caution">
    <text evidence="8">The sequence shown here is derived from an EMBL/GenBank/DDBJ whole genome shotgun (WGS) entry which is preliminary data.</text>
</comment>
<dbReference type="InterPro" id="IPR000387">
    <property type="entry name" value="Tyr_Pase_dom"/>
</dbReference>
<dbReference type="InterPro" id="IPR020422">
    <property type="entry name" value="TYR_PHOSPHATASE_DUAL_dom"/>
</dbReference>
<organism evidence="8 9">
    <name type="scientific">Aphis craccivora</name>
    <name type="common">Cowpea aphid</name>
    <dbReference type="NCBI Taxonomy" id="307492"/>
    <lineage>
        <taxon>Eukaryota</taxon>
        <taxon>Metazoa</taxon>
        <taxon>Ecdysozoa</taxon>
        <taxon>Arthropoda</taxon>
        <taxon>Hexapoda</taxon>
        <taxon>Insecta</taxon>
        <taxon>Pterygota</taxon>
        <taxon>Neoptera</taxon>
        <taxon>Paraneoptera</taxon>
        <taxon>Hemiptera</taxon>
        <taxon>Sternorrhyncha</taxon>
        <taxon>Aphidomorpha</taxon>
        <taxon>Aphidoidea</taxon>
        <taxon>Aphididae</taxon>
        <taxon>Aphidini</taxon>
        <taxon>Aphis</taxon>
        <taxon>Aphis</taxon>
    </lineage>
</organism>
<evidence type="ECO:0000256" key="4">
    <source>
        <dbReference type="ARBA" id="ARBA00022912"/>
    </source>
</evidence>
<dbReference type="OrthoDB" id="165342at2759"/>
<keyword evidence="3" id="KW-0378">Hydrolase</keyword>
<evidence type="ECO:0000256" key="3">
    <source>
        <dbReference type="ARBA" id="ARBA00022801"/>
    </source>
</evidence>
<dbReference type="PROSITE" id="PS50054">
    <property type="entry name" value="TYR_PHOSPHATASE_DUAL"/>
    <property type="match status" value="1"/>
</dbReference>
<keyword evidence="4" id="KW-0904">Protein phosphatase</keyword>
<sequence length="342" mass="38524">MNLSDRRFYVSNNEFNLDSVLIKITTTVSYYLVDALRVSQSFDAFQQSYPEWCESFLERCARANDDMTGFIGDTDTLMGLRSLHITPSLVPHTRNARRQHQLLSVLSTSPESSGGSDIDSLSDVDSSSSILGYDEDRDFPVEILPDLFLGNATNSEDLEWLKKHRIEYILNVTSDLPNTFEEQGHIKYMQIPISDHIGQNLASFFPQAIEFIGEFFIRNNIMSRVADKSRAQKKGVLVHCLAGISRSVTVMLAYLMAHRQLTLNEAYNMVLKRKANIDPNFHFMQQLHSFEKQLLDARTQPKQQSANSTGSSTSSYLSPLSTAVQSPDSGIEFDRWTPGTGG</sequence>
<feature type="domain" description="Tyrosine specific protein phosphatases" evidence="7">
    <location>
        <begin position="219"/>
        <end position="277"/>
    </location>
</feature>
<keyword evidence="9" id="KW-1185">Reference proteome</keyword>
<dbReference type="InterPro" id="IPR029021">
    <property type="entry name" value="Prot-tyrosine_phosphatase-like"/>
</dbReference>
<feature type="non-terminal residue" evidence="8">
    <location>
        <position position="342"/>
    </location>
</feature>
<dbReference type="AlphaFoldDB" id="A0A6G0ZF27"/>
<feature type="region of interest" description="Disordered" evidence="5">
    <location>
        <begin position="298"/>
        <end position="342"/>
    </location>
</feature>
<dbReference type="Gene3D" id="3.90.190.10">
    <property type="entry name" value="Protein tyrosine phosphatase superfamily"/>
    <property type="match status" value="1"/>
</dbReference>
<comment type="similarity">
    <text evidence="1">Belongs to the protein-tyrosine phosphatase family. Non-receptor class dual specificity subfamily.</text>
</comment>
<dbReference type="EC" id="3.1.3.48" evidence="2"/>
<evidence type="ECO:0000259" key="7">
    <source>
        <dbReference type="PROSITE" id="PS50056"/>
    </source>
</evidence>
<gene>
    <name evidence="8" type="ORF">FWK35_00005306</name>
</gene>
<dbReference type="PANTHER" id="PTHR10159:SF519">
    <property type="entry name" value="DUAL SPECIFICITY PROTEIN PHOSPHATASE MPK3"/>
    <property type="match status" value="1"/>
</dbReference>
<evidence type="ECO:0000256" key="1">
    <source>
        <dbReference type="ARBA" id="ARBA00008601"/>
    </source>
</evidence>
<name>A0A6G0ZF27_APHCR</name>
<dbReference type="GO" id="GO:0017017">
    <property type="term" value="F:MAP kinase tyrosine/serine/threonine phosphatase activity"/>
    <property type="evidence" value="ECO:0007669"/>
    <property type="project" value="TreeGrafter"/>
</dbReference>
<dbReference type="GO" id="GO:0043409">
    <property type="term" value="P:negative regulation of MAPK cascade"/>
    <property type="evidence" value="ECO:0007669"/>
    <property type="project" value="TreeGrafter"/>
</dbReference>
<dbReference type="InterPro" id="IPR000340">
    <property type="entry name" value="Dual-sp_phosphatase_cat-dom"/>
</dbReference>
<dbReference type="Proteomes" id="UP000478052">
    <property type="component" value="Unassembled WGS sequence"/>
</dbReference>
<dbReference type="PROSITE" id="PS50056">
    <property type="entry name" value="TYR_PHOSPHATASE_2"/>
    <property type="match status" value="1"/>
</dbReference>
<evidence type="ECO:0000256" key="2">
    <source>
        <dbReference type="ARBA" id="ARBA00013064"/>
    </source>
</evidence>
<evidence type="ECO:0000256" key="5">
    <source>
        <dbReference type="SAM" id="MobiDB-lite"/>
    </source>
</evidence>
<evidence type="ECO:0000313" key="8">
    <source>
        <dbReference type="EMBL" id="KAF0769355.1"/>
    </source>
</evidence>
<feature type="compositionally biased region" description="Low complexity" evidence="5">
    <location>
        <begin position="305"/>
        <end position="322"/>
    </location>
</feature>
<accession>A0A6G0ZF27</accession>
<feature type="domain" description="Tyrosine-protein phosphatase" evidence="6">
    <location>
        <begin position="139"/>
        <end position="296"/>
    </location>
</feature>
<evidence type="ECO:0000259" key="6">
    <source>
        <dbReference type="PROSITE" id="PS50054"/>
    </source>
</evidence>